<name>A0ABV8SUT6_9GAMM</name>
<evidence type="ECO:0000313" key="1">
    <source>
        <dbReference type="EMBL" id="MFC4310373.1"/>
    </source>
</evidence>
<reference evidence="2" key="1">
    <citation type="journal article" date="2019" name="Int. J. Syst. Evol. Microbiol.">
        <title>The Global Catalogue of Microorganisms (GCM) 10K type strain sequencing project: providing services to taxonomists for standard genome sequencing and annotation.</title>
        <authorList>
            <consortium name="The Broad Institute Genomics Platform"/>
            <consortium name="The Broad Institute Genome Sequencing Center for Infectious Disease"/>
            <person name="Wu L."/>
            <person name="Ma J."/>
        </authorList>
    </citation>
    <scope>NUCLEOTIDE SEQUENCE [LARGE SCALE GENOMIC DNA]</scope>
    <source>
        <strain evidence="2">CGMCC 1.10759</strain>
    </source>
</reference>
<dbReference type="EMBL" id="JBHSDU010000003">
    <property type="protein sequence ID" value="MFC4310373.1"/>
    <property type="molecule type" value="Genomic_DNA"/>
</dbReference>
<comment type="caution">
    <text evidence="1">The sequence shown here is derived from an EMBL/GenBank/DDBJ whole genome shotgun (WGS) entry which is preliminary data.</text>
</comment>
<organism evidence="1 2">
    <name type="scientific">Steroidobacter flavus</name>
    <dbReference type="NCBI Taxonomy" id="1842136"/>
    <lineage>
        <taxon>Bacteria</taxon>
        <taxon>Pseudomonadati</taxon>
        <taxon>Pseudomonadota</taxon>
        <taxon>Gammaproteobacteria</taxon>
        <taxon>Steroidobacterales</taxon>
        <taxon>Steroidobacteraceae</taxon>
        <taxon>Steroidobacter</taxon>
    </lineage>
</organism>
<evidence type="ECO:0000313" key="2">
    <source>
        <dbReference type="Proteomes" id="UP001595904"/>
    </source>
</evidence>
<protein>
    <submittedName>
        <fullName evidence="1">Uncharacterized protein</fullName>
    </submittedName>
</protein>
<gene>
    <name evidence="1" type="ORF">ACFPN2_14870</name>
</gene>
<proteinExistence type="predicted"/>
<sequence>MKSTQQWGKHLREMVNASMDPMVYALQWAQDPRCMQRGLQHRRVGATIERNATVCRLWLGKQR</sequence>
<dbReference type="RefSeq" id="WP_380597816.1">
    <property type="nucleotide sequence ID" value="NZ_JBHSDU010000003.1"/>
</dbReference>
<dbReference type="Proteomes" id="UP001595904">
    <property type="component" value="Unassembled WGS sequence"/>
</dbReference>
<keyword evidence="2" id="KW-1185">Reference proteome</keyword>
<accession>A0ABV8SUT6</accession>